<reference evidence="1" key="1">
    <citation type="submission" date="2018-05" db="EMBL/GenBank/DDBJ databases">
        <authorList>
            <person name="Lanie J.A."/>
            <person name="Ng W.-L."/>
            <person name="Kazmierczak K.M."/>
            <person name="Andrzejewski T.M."/>
            <person name="Davidsen T.M."/>
            <person name="Wayne K.J."/>
            <person name="Tettelin H."/>
            <person name="Glass J.I."/>
            <person name="Rusch D."/>
            <person name="Podicherti R."/>
            <person name="Tsui H.-C.T."/>
            <person name="Winkler M.E."/>
        </authorList>
    </citation>
    <scope>NUCLEOTIDE SEQUENCE</scope>
</reference>
<accession>A0A382YTY3</accession>
<protein>
    <submittedName>
        <fullName evidence="1">Uncharacterized protein</fullName>
    </submittedName>
</protein>
<organism evidence="1">
    <name type="scientific">marine metagenome</name>
    <dbReference type="NCBI Taxonomy" id="408172"/>
    <lineage>
        <taxon>unclassified sequences</taxon>
        <taxon>metagenomes</taxon>
        <taxon>ecological metagenomes</taxon>
    </lineage>
</organism>
<dbReference type="AlphaFoldDB" id="A0A382YTY3"/>
<gene>
    <name evidence="1" type="ORF">METZ01_LOCUS439414</name>
</gene>
<evidence type="ECO:0000313" key="1">
    <source>
        <dbReference type="EMBL" id="SVD86560.1"/>
    </source>
</evidence>
<feature type="non-terminal residue" evidence="1">
    <location>
        <position position="1"/>
    </location>
</feature>
<dbReference type="EMBL" id="UINC01178419">
    <property type="protein sequence ID" value="SVD86560.1"/>
    <property type="molecule type" value="Genomic_DNA"/>
</dbReference>
<proteinExistence type="predicted"/>
<name>A0A382YTY3_9ZZZZ</name>
<sequence>VKLKINIKNMVSRCFSLVSHNELPEPPLLQEMMVRLKHEISKTYIIFFIITYQKNENFPLINNLAVRYTTMPNCIINWCILQELRRLWKGV</sequence>